<dbReference type="GO" id="GO:0031012">
    <property type="term" value="C:extracellular matrix"/>
    <property type="evidence" value="ECO:0007669"/>
    <property type="project" value="TreeGrafter"/>
</dbReference>
<dbReference type="InterPro" id="IPR051505">
    <property type="entry name" value="C-type_lectin_domain"/>
</dbReference>
<dbReference type="GO" id="GO:0009897">
    <property type="term" value="C:external side of plasma membrane"/>
    <property type="evidence" value="ECO:0007669"/>
    <property type="project" value="TreeGrafter"/>
</dbReference>
<evidence type="ECO:0000256" key="1">
    <source>
        <dbReference type="ARBA" id="ARBA00004479"/>
    </source>
</evidence>
<feature type="transmembrane region" description="Helical" evidence="16">
    <location>
        <begin position="783"/>
        <end position="807"/>
    </location>
</feature>
<dbReference type="SMART" id="SM00034">
    <property type="entry name" value="CLECT"/>
    <property type="match status" value="1"/>
</dbReference>
<evidence type="ECO:0000256" key="10">
    <source>
        <dbReference type="ARBA" id="ARBA00022989"/>
    </source>
</evidence>
<keyword evidence="3" id="KW-0964">Secreted</keyword>
<organism evidence="19 20">
    <name type="scientific">Merluccius polli</name>
    <name type="common">Benguela hake</name>
    <name type="synonym">Merluccius cadenati</name>
    <dbReference type="NCBI Taxonomy" id="89951"/>
    <lineage>
        <taxon>Eukaryota</taxon>
        <taxon>Metazoa</taxon>
        <taxon>Chordata</taxon>
        <taxon>Craniata</taxon>
        <taxon>Vertebrata</taxon>
        <taxon>Euteleostomi</taxon>
        <taxon>Actinopterygii</taxon>
        <taxon>Neopterygii</taxon>
        <taxon>Teleostei</taxon>
        <taxon>Neoteleostei</taxon>
        <taxon>Acanthomorphata</taxon>
        <taxon>Zeiogadaria</taxon>
        <taxon>Gadariae</taxon>
        <taxon>Gadiformes</taxon>
        <taxon>Gadoidei</taxon>
        <taxon>Merlucciidae</taxon>
        <taxon>Merluccius</taxon>
    </lineage>
</organism>
<evidence type="ECO:0000256" key="2">
    <source>
        <dbReference type="ARBA" id="ARBA00004613"/>
    </source>
</evidence>
<evidence type="ECO:0000256" key="14">
    <source>
        <dbReference type="PROSITE-ProRule" id="PRU00076"/>
    </source>
</evidence>
<feature type="compositionally biased region" description="Acidic residues" evidence="15">
    <location>
        <begin position="599"/>
        <end position="609"/>
    </location>
</feature>
<feature type="compositionally biased region" description="Polar residues" evidence="15">
    <location>
        <begin position="581"/>
        <end position="597"/>
    </location>
</feature>
<dbReference type="GO" id="GO:0005576">
    <property type="term" value="C:extracellular region"/>
    <property type="evidence" value="ECO:0007669"/>
    <property type="project" value="UniProtKB-SubCell"/>
</dbReference>
<feature type="domain" description="EGF-like" evidence="17">
    <location>
        <begin position="400"/>
        <end position="437"/>
    </location>
</feature>
<dbReference type="PROSITE" id="PS01186">
    <property type="entry name" value="EGF_2"/>
    <property type="match status" value="3"/>
</dbReference>
<feature type="compositionally biased region" description="Acidic residues" evidence="15">
    <location>
        <begin position="662"/>
        <end position="676"/>
    </location>
</feature>
<keyword evidence="13" id="KW-0325">Glycoprotein</keyword>
<dbReference type="InterPro" id="IPR026823">
    <property type="entry name" value="cEGF"/>
</dbReference>
<dbReference type="FunFam" id="2.10.25.10:FF:000014">
    <property type="entry name" value="Latent-transforming growth factor beta-binding protein 3"/>
    <property type="match status" value="1"/>
</dbReference>
<dbReference type="PROSITE" id="PS01187">
    <property type="entry name" value="EGF_CA"/>
    <property type="match status" value="1"/>
</dbReference>
<feature type="compositionally biased region" description="Pro residues" evidence="15">
    <location>
        <begin position="629"/>
        <end position="645"/>
    </location>
</feature>
<dbReference type="InterPro" id="IPR016186">
    <property type="entry name" value="C-type_lectin-like/link_sf"/>
</dbReference>
<dbReference type="Gene3D" id="2.10.25.10">
    <property type="entry name" value="Laminin"/>
    <property type="match status" value="5"/>
</dbReference>
<proteinExistence type="predicted"/>
<keyword evidence="10 16" id="KW-1133">Transmembrane helix</keyword>
<dbReference type="Pfam" id="PF07645">
    <property type="entry name" value="EGF_CA"/>
    <property type="match status" value="2"/>
</dbReference>
<dbReference type="GO" id="GO:0030246">
    <property type="term" value="F:carbohydrate binding"/>
    <property type="evidence" value="ECO:0007669"/>
    <property type="project" value="UniProtKB-KW"/>
</dbReference>
<evidence type="ECO:0000256" key="13">
    <source>
        <dbReference type="ARBA" id="ARBA00023180"/>
    </source>
</evidence>
<evidence type="ECO:0000256" key="4">
    <source>
        <dbReference type="ARBA" id="ARBA00022536"/>
    </source>
</evidence>
<feature type="compositionally biased region" description="Low complexity" evidence="15">
    <location>
        <begin position="677"/>
        <end position="688"/>
    </location>
</feature>
<evidence type="ECO:0000256" key="11">
    <source>
        <dbReference type="ARBA" id="ARBA00023136"/>
    </source>
</evidence>
<dbReference type="GO" id="GO:1990430">
    <property type="term" value="F:extracellular matrix protein binding"/>
    <property type="evidence" value="ECO:0007669"/>
    <property type="project" value="TreeGrafter"/>
</dbReference>
<evidence type="ECO:0000256" key="12">
    <source>
        <dbReference type="ARBA" id="ARBA00023157"/>
    </source>
</evidence>
<comment type="subcellular location">
    <subcellularLocation>
        <location evidence="1">Membrane</location>
        <topology evidence="1">Single-pass type I membrane protein</topology>
    </subcellularLocation>
    <subcellularLocation>
        <location evidence="2">Secreted</location>
    </subcellularLocation>
</comment>
<dbReference type="SUPFAM" id="SSF57184">
    <property type="entry name" value="Growth factor receptor domain"/>
    <property type="match status" value="1"/>
</dbReference>
<dbReference type="InterPro" id="IPR018097">
    <property type="entry name" value="EGF_Ca-bd_CS"/>
</dbReference>
<keyword evidence="12" id="KW-1015">Disulfide bond</keyword>
<dbReference type="GO" id="GO:0016477">
    <property type="term" value="P:cell migration"/>
    <property type="evidence" value="ECO:0007669"/>
    <property type="project" value="TreeGrafter"/>
</dbReference>
<keyword evidence="7" id="KW-0732">Signal</keyword>
<dbReference type="SMART" id="SM00181">
    <property type="entry name" value="EGF"/>
    <property type="match status" value="5"/>
</dbReference>
<dbReference type="GO" id="GO:0048731">
    <property type="term" value="P:system development"/>
    <property type="evidence" value="ECO:0007669"/>
    <property type="project" value="UniProtKB-ARBA"/>
</dbReference>
<dbReference type="Gene3D" id="3.10.100.10">
    <property type="entry name" value="Mannose-Binding Protein A, subunit A"/>
    <property type="match status" value="1"/>
</dbReference>
<evidence type="ECO:0000256" key="5">
    <source>
        <dbReference type="ARBA" id="ARBA00022553"/>
    </source>
</evidence>
<dbReference type="InterPro" id="IPR016187">
    <property type="entry name" value="CTDL_fold"/>
</dbReference>
<feature type="region of interest" description="Disordered" evidence="15">
    <location>
        <begin position="581"/>
        <end position="689"/>
    </location>
</feature>
<keyword evidence="9" id="KW-0677">Repeat</keyword>
<dbReference type="CDD" id="cd03600">
    <property type="entry name" value="CLECT_thrombomodulin_like"/>
    <property type="match status" value="1"/>
</dbReference>
<dbReference type="InterPro" id="IPR000152">
    <property type="entry name" value="EGF-type_Asp/Asn_hydroxyl_site"/>
</dbReference>
<keyword evidence="5" id="KW-0597">Phosphoprotein</keyword>
<dbReference type="InterPro" id="IPR049883">
    <property type="entry name" value="NOTCH1_EGF-like"/>
</dbReference>
<feature type="domain" description="EGF-like" evidence="17">
    <location>
        <begin position="438"/>
        <end position="477"/>
    </location>
</feature>
<comment type="caution">
    <text evidence="19">The sequence shown here is derived from an EMBL/GenBank/DDBJ whole genome shotgun (WGS) entry which is preliminary data.</text>
</comment>
<evidence type="ECO:0000256" key="7">
    <source>
        <dbReference type="ARBA" id="ARBA00022729"/>
    </source>
</evidence>
<reference evidence="19" key="1">
    <citation type="journal article" date="2023" name="Front. Mar. Sci.">
        <title>A new Merluccius polli reference genome to investigate the effects of global change in West African waters.</title>
        <authorList>
            <person name="Mateo J.L."/>
            <person name="Blanco-Fernandez C."/>
            <person name="Garcia-Vazquez E."/>
            <person name="Machado-Schiaffino G."/>
        </authorList>
    </citation>
    <scope>NUCLEOTIDE SEQUENCE</scope>
    <source>
        <strain evidence="19">C29</strain>
        <tissue evidence="19">Fin</tissue>
    </source>
</reference>
<dbReference type="PANTHER" id="PTHR14789:SF4">
    <property type="entry name" value="ENDOSIALIN"/>
    <property type="match status" value="1"/>
</dbReference>
<protein>
    <submittedName>
        <fullName evidence="19">Endosialin</fullName>
    </submittedName>
</protein>
<evidence type="ECO:0000256" key="9">
    <source>
        <dbReference type="ARBA" id="ARBA00022737"/>
    </source>
</evidence>
<comment type="caution">
    <text evidence="14">Lacks conserved residue(s) required for the propagation of feature annotation.</text>
</comment>
<gene>
    <name evidence="19" type="primary">CD248</name>
    <name evidence="19" type="ORF">N1851_001606</name>
</gene>
<dbReference type="Pfam" id="PF14670">
    <property type="entry name" value="FXa_inhibition"/>
    <property type="match status" value="1"/>
</dbReference>
<evidence type="ECO:0000313" key="20">
    <source>
        <dbReference type="Proteomes" id="UP001174136"/>
    </source>
</evidence>
<evidence type="ECO:0000313" key="19">
    <source>
        <dbReference type="EMBL" id="KAK0155855.1"/>
    </source>
</evidence>
<dbReference type="InterPro" id="IPR001881">
    <property type="entry name" value="EGF-like_Ca-bd_dom"/>
</dbReference>
<dbReference type="PROSITE" id="PS00010">
    <property type="entry name" value="ASX_HYDROXYL"/>
    <property type="match status" value="1"/>
</dbReference>
<evidence type="ECO:0000259" key="18">
    <source>
        <dbReference type="PROSITE" id="PS50041"/>
    </source>
</evidence>
<dbReference type="PANTHER" id="PTHR14789">
    <property type="entry name" value="CHONDROLECTIN VARIANT CHODLFDELTAE"/>
    <property type="match status" value="1"/>
</dbReference>
<keyword evidence="8" id="KW-0430">Lectin</keyword>
<dbReference type="CDD" id="cd00054">
    <property type="entry name" value="EGF_CA"/>
    <property type="match status" value="2"/>
</dbReference>
<evidence type="ECO:0000256" key="16">
    <source>
        <dbReference type="SAM" id="Phobius"/>
    </source>
</evidence>
<dbReference type="Pfam" id="PF00059">
    <property type="entry name" value="Lectin_C"/>
    <property type="match status" value="1"/>
</dbReference>
<evidence type="ECO:0000256" key="15">
    <source>
        <dbReference type="SAM" id="MobiDB-lite"/>
    </source>
</evidence>
<feature type="domain" description="C-type lectin" evidence="18">
    <location>
        <begin position="100"/>
        <end position="229"/>
    </location>
</feature>
<dbReference type="Pfam" id="PF12662">
    <property type="entry name" value="cEGF"/>
    <property type="match status" value="1"/>
</dbReference>
<evidence type="ECO:0000256" key="8">
    <source>
        <dbReference type="ARBA" id="ARBA00022734"/>
    </source>
</evidence>
<dbReference type="PROSITE" id="PS50041">
    <property type="entry name" value="C_TYPE_LECTIN_2"/>
    <property type="match status" value="1"/>
</dbReference>
<dbReference type="SMART" id="SM00179">
    <property type="entry name" value="EGF_CA"/>
    <property type="match status" value="4"/>
</dbReference>
<evidence type="ECO:0000259" key="17">
    <source>
        <dbReference type="PROSITE" id="PS50026"/>
    </source>
</evidence>
<dbReference type="InterPro" id="IPR000742">
    <property type="entry name" value="EGF"/>
</dbReference>
<accession>A0AA47PBI6</accession>
<dbReference type="InterPro" id="IPR001304">
    <property type="entry name" value="C-type_lectin-like"/>
</dbReference>
<dbReference type="PROSITE" id="PS50026">
    <property type="entry name" value="EGF_3"/>
    <property type="match status" value="2"/>
</dbReference>
<keyword evidence="11 16" id="KW-0472">Membrane</keyword>
<keyword evidence="6 16" id="KW-0812">Transmembrane</keyword>
<dbReference type="AlphaFoldDB" id="A0AA47PBI6"/>
<dbReference type="SUPFAM" id="SSF56436">
    <property type="entry name" value="C-type lectin-like"/>
    <property type="match status" value="1"/>
</dbReference>
<dbReference type="SUPFAM" id="SSF57196">
    <property type="entry name" value="EGF/Laminin"/>
    <property type="match status" value="2"/>
</dbReference>
<dbReference type="EMBL" id="JAOPHQ010000076">
    <property type="protein sequence ID" value="KAK0155855.1"/>
    <property type="molecule type" value="Genomic_DNA"/>
</dbReference>
<dbReference type="GO" id="GO:0005509">
    <property type="term" value="F:calcium ion binding"/>
    <property type="evidence" value="ECO:0007669"/>
    <property type="project" value="InterPro"/>
</dbReference>
<dbReference type="GO" id="GO:0050840">
    <property type="term" value="F:extracellular matrix binding"/>
    <property type="evidence" value="ECO:0007669"/>
    <property type="project" value="TreeGrafter"/>
</dbReference>
<keyword evidence="20" id="KW-1185">Reference proteome</keyword>
<dbReference type="InterPro" id="IPR009030">
    <property type="entry name" value="Growth_fac_rcpt_cys_sf"/>
</dbReference>
<keyword evidence="4 14" id="KW-0245">EGF-like domain</keyword>
<feature type="compositionally biased region" description="Low complexity" evidence="15">
    <location>
        <begin position="762"/>
        <end position="773"/>
    </location>
</feature>
<evidence type="ECO:0000256" key="6">
    <source>
        <dbReference type="ARBA" id="ARBA00022692"/>
    </source>
</evidence>
<sequence>MLGQRGHKNYDLTFELWGSRMRRSAPILSFYSLPLTHSLSQKCGDNLYTLNSSAQLFHQSSVRSEALRGGKGNPLCCPRSVEYYPAVRAQDPSEKDALCNDQGCYVVYLRRKTFLESWKACKENGGNLATIKRPEEADTIAALFSNADLTHLIAPVQVWIGLQRHPRQCKPAHPLRGYSWTTGDQDTEYTNWQREDSPALCSASHCVTVGYDSSPLKQSSNFQWVEESCYVPADGYLCRYKYKGMCPALWSEGGGSTLYATPFNLLTTLLTHLPFGTVATVPCPVGTKEDQSVLCMSEEDGVAVGWSRSAPFCTDDAPVSKHWCGQDNGGCEHFCRIAGDQYYCECSEGFQLADDGQNCEIINVCHGAPCESECLSLSDGYRCACPEGYMLAPDLERCLDVDECLQSPCEQLCVNSPGSFECRCREGYHPADDGDCVDVDECMNNPCDQACENTPGSHICHCHMGFSISPDDPRHCQETDECQIPGICQQMCVNYVGGFDCECEVGYELGADHYSCQKIEGGDGQPTVTPNFPWVTHQPGPVWNPDFWSPEQSQTDWPHSLDWLTDPPRLQSPDVIWVTSAPQEETPFQVTTDTSSQEPEGDVEGEDGGQFENVFGWEPELTSPTATYIPPPTTTAPTTPPPPTPTTHTTPPTTSPTPTPDWYEDVDEEEDEEEETTTSVSTPPTSTTISEGAWNWLWFSPTPAGHKPATAEYKEPVTDYDISSSIASSSDGSTVKQVDLNGLLEISDEPELAEEGKDNGGQDQSDSVQSDQSEVGKETTSTWLLVGLLVPICIFVLVMVALGVVYCTRCAVQPRNKGTSDCYHWISGAHDKQGVQSAAAAGKSHV</sequence>
<dbReference type="Proteomes" id="UP001174136">
    <property type="component" value="Unassembled WGS sequence"/>
</dbReference>
<feature type="region of interest" description="Disordered" evidence="15">
    <location>
        <begin position="752"/>
        <end position="774"/>
    </location>
</feature>
<evidence type="ECO:0000256" key="3">
    <source>
        <dbReference type="ARBA" id="ARBA00022525"/>
    </source>
</evidence>
<name>A0AA47PBI6_MERPO</name>